<dbReference type="Gene3D" id="3.10.105.10">
    <property type="entry name" value="Dipeptide-binding Protein, Domain 3"/>
    <property type="match status" value="1"/>
</dbReference>
<feature type="domain" description="Solute-binding protein family 5" evidence="5">
    <location>
        <begin position="88"/>
        <end position="467"/>
    </location>
</feature>
<dbReference type="AlphaFoldDB" id="A0A9X1LMD1"/>
<evidence type="ECO:0000256" key="2">
    <source>
        <dbReference type="ARBA" id="ARBA00005695"/>
    </source>
</evidence>
<dbReference type="PANTHER" id="PTHR30290">
    <property type="entry name" value="PERIPLASMIC BINDING COMPONENT OF ABC TRANSPORTER"/>
    <property type="match status" value="1"/>
</dbReference>
<organism evidence="6 7">
    <name type="scientific">Microbacterium tenebrionis</name>
    <dbReference type="NCBI Taxonomy" id="2830665"/>
    <lineage>
        <taxon>Bacteria</taxon>
        <taxon>Bacillati</taxon>
        <taxon>Actinomycetota</taxon>
        <taxon>Actinomycetes</taxon>
        <taxon>Micrococcales</taxon>
        <taxon>Microbacteriaceae</taxon>
        <taxon>Microbacterium</taxon>
    </lineage>
</organism>
<evidence type="ECO:0000259" key="5">
    <source>
        <dbReference type="Pfam" id="PF00496"/>
    </source>
</evidence>
<dbReference type="PIRSF" id="PIRSF002741">
    <property type="entry name" value="MppA"/>
    <property type="match status" value="1"/>
</dbReference>
<dbReference type="InterPro" id="IPR039424">
    <property type="entry name" value="SBP_5"/>
</dbReference>
<reference evidence="6" key="1">
    <citation type="submission" date="2021-04" db="EMBL/GenBank/DDBJ databases">
        <title>Microbacterium tenobrionis sp. nov. and Microbacterium allomyrinae sp. nov., isolated from larvae of Tenobrio molitor and Allomyrina dichotoma, respectively.</title>
        <authorList>
            <person name="Lee S.D."/>
        </authorList>
    </citation>
    <scope>NUCLEOTIDE SEQUENCE</scope>
    <source>
        <strain evidence="6">YMB-B2</strain>
    </source>
</reference>
<dbReference type="GO" id="GO:0015833">
    <property type="term" value="P:peptide transport"/>
    <property type="evidence" value="ECO:0007669"/>
    <property type="project" value="TreeGrafter"/>
</dbReference>
<dbReference type="SUPFAM" id="SSF53850">
    <property type="entry name" value="Periplasmic binding protein-like II"/>
    <property type="match status" value="1"/>
</dbReference>
<keyword evidence="3" id="KW-0813">Transport</keyword>
<dbReference type="GO" id="GO:1904680">
    <property type="term" value="F:peptide transmembrane transporter activity"/>
    <property type="evidence" value="ECO:0007669"/>
    <property type="project" value="TreeGrafter"/>
</dbReference>
<proteinExistence type="inferred from homology"/>
<dbReference type="GO" id="GO:0030313">
    <property type="term" value="C:cell envelope"/>
    <property type="evidence" value="ECO:0007669"/>
    <property type="project" value="UniProtKB-SubCell"/>
</dbReference>
<dbReference type="EMBL" id="JAGTTM010000001">
    <property type="protein sequence ID" value="MCC2028399.1"/>
    <property type="molecule type" value="Genomic_DNA"/>
</dbReference>
<evidence type="ECO:0000256" key="1">
    <source>
        <dbReference type="ARBA" id="ARBA00004196"/>
    </source>
</evidence>
<dbReference type="GO" id="GO:0042597">
    <property type="term" value="C:periplasmic space"/>
    <property type="evidence" value="ECO:0007669"/>
    <property type="project" value="UniProtKB-ARBA"/>
</dbReference>
<dbReference type="Proteomes" id="UP001139289">
    <property type="component" value="Unassembled WGS sequence"/>
</dbReference>
<comment type="similarity">
    <text evidence="2">Belongs to the bacterial solute-binding protein 5 family.</text>
</comment>
<comment type="subcellular location">
    <subcellularLocation>
        <location evidence="1">Cell envelope</location>
    </subcellularLocation>
</comment>
<comment type="caution">
    <text evidence="6">The sequence shown here is derived from an EMBL/GenBank/DDBJ whole genome shotgun (WGS) entry which is preliminary data.</text>
</comment>
<evidence type="ECO:0000256" key="3">
    <source>
        <dbReference type="ARBA" id="ARBA00022448"/>
    </source>
</evidence>
<sequence>MSLHIHSRGRVSLAIGAIGATSLILAGCAAGGGGTGDGDGGGGGGTVIVGTTDKVTTLDPAGSYDNGSLAVQTQVFPYLVNTDYNSTEVVPDLAESAEFTSPTEYTVTLPADLKWANGNDLTSADVKFSFDRNLKIADPNGASSLLYNLDSIDTPDETTVVFNLKTENDQVFPFILTSFPGAIVDDEVFSADALTPDQDIVDANAFGGPYAITSWDFNKTVEFAPNENYKGLLDAPVNDGVILSYYAESSNLKLAVQQGDVDVAYRSLSATDVEDLGKNDKVQVIDGPGGEIRYIVFNFNTQPYGATTADADPAKALAVRQAVADLIDRDAISDQVYKGTYTPLYSYVPEGFAGATESLKGLYGDGNGAPDADKAKATLEAAGVTTPVSLSLQYSPDHYGPSSGDEYALIKSQLEDSGLFTVDLKSTEWVQYSKDRTADVYPAYQLGWFPDYSDADNYLTPFFLKENFLGNHYDNAEVNDLILKQAVEPDADTRTADIEKIQDLVAQDLSTVPYLQGAQVAVAGTSVDGVILDASFKLRFAPITSN</sequence>
<dbReference type="GO" id="GO:0043190">
    <property type="term" value="C:ATP-binding cassette (ABC) transporter complex"/>
    <property type="evidence" value="ECO:0007669"/>
    <property type="project" value="InterPro"/>
</dbReference>
<keyword evidence="4" id="KW-0732">Signal</keyword>
<evidence type="ECO:0000313" key="6">
    <source>
        <dbReference type="EMBL" id="MCC2028399.1"/>
    </source>
</evidence>
<dbReference type="Gene3D" id="3.40.190.10">
    <property type="entry name" value="Periplasmic binding protein-like II"/>
    <property type="match status" value="1"/>
</dbReference>
<gene>
    <name evidence="6" type="ORF">KEC56_02465</name>
</gene>
<accession>A0A9X1LMD1</accession>
<keyword evidence="7" id="KW-1185">Reference proteome</keyword>
<evidence type="ECO:0000256" key="4">
    <source>
        <dbReference type="ARBA" id="ARBA00022729"/>
    </source>
</evidence>
<dbReference type="InterPro" id="IPR000914">
    <property type="entry name" value="SBP_5_dom"/>
</dbReference>
<dbReference type="Gene3D" id="3.90.76.10">
    <property type="entry name" value="Dipeptide-binding Protein, Domain 1"/>
    <property type="match status" value="1"/>
</dbReference>
<dbReference type="InterPro" id="IPR030678">
    <property type="entry name" value="Peptide/Ni-bd"/>
</dbReference>
<evidence type="ECO:0000313" key="7">
    <source>
        <dbReference type="Proteomes" id="UP001139289"/>
    </source>
</evidence>
<dbReference type="Pfam" id="PF00496">
    <property type="entry name" value="SBP_bac_5"/>
    <property type="match status" value="1"/>
</dbReference>
<dbReference type="PANTHER" id="PTHR30290:SF10">
    <property type="entry name" value="PERIPLASMIC OLIGOPEPTIDE-BINDING PROTEIN-RELATED"/>
    <property type="match status" value="1"/>
</dbReference>
<protein>
    <submittedName>
        <fullName evidence="6">Peptide ABC transporter substrate-binding protein</fullName>
    </submittedName>
</protein>
<dbReference type="RefSeq" id="WP_227529667.1">
    <property type="nucleotide sequence ID" value="NZ_JAGTTM010000001.1"/>
</dbReference>
<name>A0A9X1LMD1_9MICO</name>